<organism evidence="5 6">
    <name type="scientific">Clostridium moniliforme</name>
    <dbReference type="NCBI Taxonomy" id="39489"/>
    <lineage>
        <taxon>Bacteria</taxon>
        <taxon>Bacillati</taxon>
        <taxon>Bacillota</taxon>
        <taxon>Clostridia</taxon>
        <taxon>Eubacteriales</taxon>
        <taxon>Clostridiaceae</taxon>
        <taxon>Clostridium</taxon>
    </lineage>
</organism>
<evidence type="ECO:0000256" key="3">
    <source>
        <dbReference type="ARBA" id="ARBA00022840"/>
    </source>
</evidence>
<dbReference type="SUPFAM" id="SSF100950">
    <property type="entry name" value="NagB/RpiA/CoA transferase-like"/>
    <property type="match status" value="1"/>
</dbReference>
<keyword evidence="6" id="KW-1185">Reference proteome</keyword>
<evidence type="ECO:0000256" key="2">
    <source>
        <dbReference type="ARBA" id="ARBA00022741"/>
    </source>
</evidence>
<keyword evidence="2 4" id="KW-0547">Nucleotide-binding</keyword>
<dbReference type="PIRSF" id="PIRSF006806">
    <property type="entry name" value="FTHF_cligase"/>
    <property type="match status" value="1"/>
</dbReference>
<sequence>MNIKELKKEIRKSIIGKRNKIKNKDKTSMDNKIIESFKKEDSYKKARGIFIYIGFGSEINTKVIIEDALKKGKEVYVPKVKGKEMLLIKIDSLENLVTSSYGILEPIGDNNNFDVDKLDLLVMPGVAFDNSGNRIGYGGGYYDRFLEKNKTNAEKIALAYEFQILNSINNEKHDVKVDKIITEERIINISR</sequence>
<dbReference type="Pfam" id="PF01812">
    <property type="entry name" value="5-FTHF_cyc-lig"/>
    <property type="match status" value="1"/>
</dbReference>
<dbReference type="EMBL" id="JAGGJZ010000004">
    <property type="protein sequence ID" value="MBP1890091.1"/>
    <property type="molecule type" value="Genomic_DNA"/>
</dbReference>
<proteinExistence type="inferred from homology"/>
<dbReference type="InterPro" id="IPR024185">
    <property type="entry name" value="FTHF_cligase-like_sf"/>
</dbReference>
<reference evidence="5 6" key="1">
    <citation type="submission" date="2021-03" db="EMBL/GenBank/DDBJ databases">
        <title>Genomic Encyclopedia of Type Strains, Phase IV (KMG-IV): sequencing the most valuable type-strain genomes for metagenomic binning, comparative biology and taxonomic classification.</title>
        <authorList>
            <person name="Goeker M."/>
        </authorList>
    </citation>
    <scope>NUCLEOTIDE SEQUENCE [LARGE SCALE GENOMIC DNA]</scope>
    <source>
        <strain evidence="5 6">DSM 3984</strain>
    </source>
</reference>
<dbReference type="PANTHER" id="PTHR23407:SF1">
    <property type="entry name" value="5-FORMYLTETRAHYDROFOLATE CYCLO-LIGASE"/>
    <property type="match status" value="1"/>
</dbReference>
<protein>
    <recommendedName>
        <fullName evidence="4">5-formyltetrahydrofolate cyclo-ligase</fullName>
        <ecNumber evidence="4">6.3.3.2</ecNumber>
    </recommendedName>
</protein>
<dbReference type="Gene3D" id="3.40.50.10420">
    <property type="entry name" value="NagB/RpiA/CoA transferase-like"/>
    <property type="match status" value="1"/>
</dbReference>
<comment type="caution">
    <text evidence="5">The sequence shown here is derived from an EMBL/GenBank/DDBJ whole genome shotgun (WGS) entry which is preliminary data.</text>
</comment>
<keyword evidence="4" id="KW-0479">Metal-binding</keyword>
<evidence type="ECO:0000256" key="1">
    <source>
        <dbReference type="ARBA" id="ARBA00010638"/>
    </source>
</evidence>
<evidence type="ECO:0000313" key="6">
    <source>
        <dbReference type="Proteomes" id="UP000783390"/>
    </source>
</evidence>
<gene>
    <name evidence="5" type="ORF">J2Z53_001675</name>
</gene>
<dbReference type="InterPro" id="IPR037171">
    <property type="entry name" value="NagB/RpiA_transferase-like"/>
</dbReference>
<keyword evidence="3 4" id="KW-0067">ATP-binding</keyword>
<comment type="cofactor">
    <cofactor evidence="4">
        <name>Mg(2+)</name>
        <dbReference type="ChEBI" id="CHEBI:18420"/>
    </cofactor>
</comment>
<comment type="similarity">
    <text evidence="1 4">Belongs to the 5-formyltetrahydrofolate cyclo-ligase family.</text>
</comment>
<dbReference type="RefSeq" id="WP_234925809.1">
    <property type="nucleotide sequence ID" value="NZ_JAGGJZ010000004.1"/>
</dbReference>
<evidence type="ECO:0000313" key="5">
    <source>
        <dbReference type="EMBL" id="MBP1890091.1"/>
    </source>
</evidence>
<dbReference type="GO" id="GO:0030272">
    <property type="term" value="F:5-formyltetrahydrofolate cyclo-ligase activity"/>
    <property type="evidence" value="ECO:0007669"/>
    <property type="project" value="UniProtKB-EC"/>
</dbReference>
<dbReference type="Proteomes" id="UP000783390">
    <property type="component" value="Unassembled WGS sequence"/>
</dbReference>
<dbReference type="PANTHER" id="PTHR23407">
    <property type="entry name" value="ATPASE INHIBITOR/5-FORMYLTETRAHYDROFOLATE CYCLO-LIGASE"/>
    <property type="match status" value="1"/>
</dbReference>
<dbReference type="NCBIfam" id="TIGR02727">
    <property type="entry name" value="MTHFS_bact"/>
    <property type="match status" value="1"/>
</dbReference>
<dbReference type="EC" id="6.3.3.2" evidence="4"/>
<keyword evidence="5" id="KW-0436">Ligase</keyword>
<comment type="catalytic activity">
    <reaction evidence="4">
        <text>(6S)-5-formyl-5,6,7,8-tetrahydrofolate + ATP = (6R)-5,10-methenyltetrahydrofolate + ADP + phosphate</text>
        <dbReference type="Rhea" id="RHEA:10488"/>
        <dbReference type="ChEBI" id="CHEBI:30616"/>
        <dbReference type="ChEBI" id="CHEBI:43474"/>
        <dbReference type="ChEBI" id="CHEBI:57455"/>
        <dbReference type="ChEBI" id="CHEBI:57457"/>
        <dbReference type="ChEBI" id="CHEBI:456216"/>
        <dbReference type="EC" id="6.3.3.2"/>
    </reaction>
</comment>
<dbReference type="InterPro" id="IPR002698">
    <property type="entry name" value="FTHF_cligase"/>
</dbReference>
<keyword evidence="4" id="KW-0460">Magnesium</keyword>
<accession>A0ABS4F1G5</accession>
<evidence type="ECO:0000256" key="4">
    <source>
        <dbReference type="RuleBase" id="RU361279"/>
    </source>
</evidence>
<name>A0ABS4F1G5_9CLOT</name>